<dbReference type="Pfam" id="PF16592">
    <property type="entry name" value="Cas9_REC"/>
    <property type="match status" value="1"/>
</dbReference>
<protein>
    <recommendedName>
        <fullName evidence="13">CRISPR-associated endonuclease Cas9</fullName>
        <ecNumber evidence="13">3.1.-.-</ecNumber>
    </recommendedName>
</protein>
<dbReference type="Proteomes" id="UP000559885">
    <property type="component" value="Unassembled WGS sequence"/>
</dbReference>
<dbReference type="Pfam" id="PF13395">
    <property type="entry name" value="HNH_4"/>
    <property type="match status" value="1"/>
</dbReference>
<dbReference type="GO" id="GO:0043571">
    <property type="term" value="P:maintenance of CRISPR repeat elements"/>
    <property type="evidence" value="ECO:0007669"/>
    <property type="project" value="UniProtKB-UniRule"/>
</dbReference>
<dbReference type="InterPro" id="IPR032239">
    <property type="entry name" value="Cas9-BH"/>
</dbReference>
<dbReference type="InterPro" id="IPR032240">
    <property type="entry name" value="Cas9_REC"/>
</dbReference>
<dbReference type="GO" id="GO:0004519">
    <property type="term" value="F:endonuclease activity"/>
    <property type="evidence" value="ECO:0007669"/>
    <property type="project" value="UniProtKB-UniRule"/>
</dbReference>
<dbReference type="InterPro" id="IPR033114">
    <property type="entry name" value="HNH_CAS9"/>
</dbReference>
<evidence type="ECO:0000256" key="6">
    <source>
        <dbReference type="ARBA" id="ARBA00022801"/>
    </source>
</evidence>
<keyword evidence="3 13" id="KW-0540">Nuclease</keyword>
<feature type="active site" description="For RuvC-like nuclease domain" evidence="13">
    <location>
        <position position="9"/>
    </location>
</feature>
<keyword evidence="11" id="KW-0464">Manganese</keyword>
<feature type="binding site" evidence="13">
    <location>
        <position position="766"/>
    </location>
    <ligand>
        <name>Mg(2+)</name>
        <dbReference type="ChEBI" id="CHEBI:18420"/>
        <label>2</label>
    </ligand>
</feature>
<keyword evidence="8 13" id="KW-0694">RNA-binding</keyword>
<dbReference type="InterPro" id="IPR032237">
    <property type="entry name" value="Cas9_PI"/>
</dbReference>
<dbReference type="Gene3D" id="1.10.30.50">
    <property type="match status" value="1"/>
</dbReference>
<sequence>MKDYSISMDIGTNSVGWAVLTEDYNLIRRRMKVSGMASKASVKKNFWGVRLFDAGQVAMDTRLKRTTRRRLRRRKNRLNYLQEIFGPEMNKVDENFFVRLDESYLVVDDKKNERHPIFGTIEEELSYHHDFPTIYHLRRSLADSVDKADLRLIYLALAHIVKFRGHFLIEGDLNLENTSIKKAFHDFMKCYYDDLSDSSDEMSDDAQVEAILKDKLSRSRKADELLKLFPGEKSNGLLNQFFKLMVGNQGNFKSIFKLDEDAKIQFSKETYDEDLEELLGRIGDDYVELFAAAKNVYDAMELANILTVNDRATRAKLSSAMVKRFDEHKADLATLKKFVKTHLPDEYETFFVDAKQDGYAGYIDGGTTQAEFYTFLKKKLSGLAGAQLFLEKIEQEDFLRKQRTFDNGVIPHQIHLKELQAIIKQQAAYYPFLAENQEKIESLVTFRIPYYVGPLAKDNSRFAWLERTTDAAIRPWNLQENIDVTNSAVKFIEKMTNFDTYLPEEKVLPKHSMIYEKYMVYNELTKVSYTDDRGIAQNFNGQEKLAIFNRLFKVERKVTRKMLENYLSNVFGLESPEVNGIENSFNASLKSYHDFIKLGISEELLNDPKNEEMFEEIVKILTVFEDRKMIQAQLSKYSDLLSKEILKKLERRHYTGWGRFSKKLLVGIRDKQSQKTILDFLMSDDGVKKNRNRNLMQLISDKDLSFKEIIEKASVDISAGIDEIVQGLPGSPAIKKGILQSLKIVQELVGIMGYAPKNIVIEMARETQTTTRGRNSSKPRLKKLEEAIRELKSDILKEDPVTNADLQDDRLYLYYLQNGRDMYTGKPLDIHKLSQYDIDHIVPQSFITDNSLDNRVLVTSAGNRGKSDDVPSIDVVRNRKIFWSSLHRAKLISDKKLNNLTKAEHGGLTERDKLGFIKRQLVETRQITKNVAGILHQQFNAEKDSEGKTIFKTQIITLKSALTSRFRQMTKLYKVREINDYHHAHDAYLNGVVANALLKVYPKLAPEFVYGDYHKFDLFKDNKATEKTQFYSNIMRFFDTDRRADENGEIVWHKERDIKTIKKVLGYHQMNIVKKVEVQTGGFSKESILPKGPSKKLIPRKNGWDTTKYGGFDSPIVAYSILLSHEKGKSRKVTQEILGITIMERTAFEKDAVQFLESKGYVSPTVQLKLPKYALYEFEDGRRRLLASAGEAQKGNQMILPNHLVELLYHAKISTGNSTEKDNSLKYVEEHKGSFSEVLIAVSEFAKKYTLAHKRLEQVEELYEKNKDASTQEIAASFVNLMQLNKMGAPASFEFFGKKIDRHRYTSTAELLKATIVYQSITGLYETRKRVDE</sequence>
<comment type="domain">
    <text evidence="13">Has 2 endonuclease domains. The discontinuous RuvC-like domain cleaves the target DNA noncomplementary to crRNA while the HNH nuclease domain cleaves the target DNA complementary to crRNA.</text>
</comment>
<feature type="binding site" evidence="13">
    <location>
        <position position="983"/>
    </location>
    <ligand>
        <name>Mg(2+)</name>
        <dbReference type="ChEBI" id="CHEBI:18420"/>
        <label>2</label>
    </ligand>
</feature>
<feature type="binding site" evidence="13">
    <location>
        <position position="9"/>
    </location>
    <ligand>
        <name>Mg(2+)</name>
        <dbReference type="ChEBI" id="CHEBI:18420"/>
        <label>1</label>
    </ligand>
</feature>
<dbReference type="EMBL" id="JAARRM010000002">
    <property type="protein sequence ID" value="MBC1521196.1"/>
    <property type="molecule type" value="Genomic_DNA"/>
</dbReference>
<evidence type="ECO:0000256" key="1">
    <source>
        <dbReference type="ARBA" id="ARBA00001946"/>
    </source>
</evidence>
<name>A0A841ZLQ4_9LIST</name>
<dbReference type="InterPro" id="IPR003615">
    <property type="entry name" value="HNH_nuc"/>
</dbReference>
<dbReference type="GO" id="GO:0003723">
    <property type="term" value="F:RNA binding"/>
    <property type="evidence" value="ECO:0007669"/>
    <property type="project" value="UniProtKB-UniRule"/>
</dbReference>
<organism evidence="15 16">
    <name type="scientific">Listeria aquatica</name>
    <dbReference type="NCBI Taxonomy" id="1494960"/>
    <lineage>
        <taxon>Bacteria</taxon>
        <taxon>Bacillati</taxon>
        <taxon>Bacillota</taxon>
        <taxon>Bacilli</taxon>
        <taxon>Bacillales</taxon>
        <taxon>Listeriaceae</taxon>
        <taxon>Listeria</taxon>
    </lineage>
</organism>
<comment type="subunit">
    <text evidence="12 13">Monomer. Binds crRNA and tracrRNA.</text>
</comment>
<dbReference type="RefSeq" id="WP_185372963.1">
    <property type="nucleotide sequence ID" value="NZ_JAARRM010000002.1"/>
</dbReference>
<proteinExistence type="inferred from homology"/>
<dbReference type="NCBIfam" id="TIGR01865">
    <property type="entry name" value="cas_Csn1"/>
    <property type="match status" value="1"/>
</dbReference>
<keyword evidence="9 13" id="KW-0051">Antiviral defense</keyword>
<evidence type="ECO:0000256" key="2">
    <source>
        <dbReference type="ARBA" id="ARBA00005244"/>
    </source>
</evidence>
<keyword evidence="7 13" id="KW-0460">Magnesium</keyword>
<evidence type="ECO:0000256" key="13">
    <source>
        <dbReference type="HAMAP-Rule" id="MF_01480"/>
    </source>
</evidence>
<dbReference type="EC" id="3.1.-.-" evidence="13"/>
<evidence type="ECO:0000256" key="11">
    <source>
        <dbReference type="ARBA" id="ARBA00023211"/>
    </source>
</evidence>
<feature type="binding site" evidence="13">
    <location>
        <position position="766"/>
    </location>
    <ligand>
        <name>Mg(2+)</name>
        <dbReference type="ChEBI" id="CHEBI:18420"/>
        <label>1</label>
    </ligand>
</feature>
<dbReference type="InterPro" id="IPR055228">
    <property type="entry name" value="Cas9_RuvC"/>
</dbReference>
<dbReference type="GO" id="GO:0051607">
    <property type="term" value="P:defense response to virus"/>
    <property type="evidence" value="ECO:0007669"/>
    <property type="project" value="UniProtKB-UniRule"/>
</dbReference>
<feature type="binding site" evidence="13">
    <location>
        <position position="762"/>
    </location>
    <ligand>
        <name>Mg(2+)</name>
        <dbReference type="ChEBI" id="CHEBI:18420"/>
        <label>1</label>
    </ligand>
</feature>
<feature type="active site" description="Proton acceptor for HNH nuclease domain" evidence="13">
    <location>
        <position position="840"/>
    </location>
</feature>
<evidence type="ECO:0000256" key="4">
    <source>
        <dbReference type="ARBA" id="ARBA00022723"/>
    </source>
</evidence>
<keyword evidence="10 13" id="KW-0238">DNA-binding</keyword>
<reference evidence="15 16" key="1">
    <citation type="submission" date="2020-03" db="EMBL/GenBank/DDBJ databases">
        <title>Soil Listeria distribution.</title>
        <authorList>
            <person name="Liao J."/>
            <person name="Wiedmann M."/>
        </authorList>
    </citation>
    <scope>NUCLEOTIDE SEQUENCE [LARGE SCALE GENOMIC DNA]</scope>
    <source>
        <strain evidence="15 16">FSL L7-1507</strain>
    </source>
</reference>
<feature type="binding site" evidence="13">
    <location>
        <position position="9"/>
    </location>
    <ligand>
        <name>Mg(2+)</name>
        <dbReference type="ChEBI" id="CHEBI:18420"/>
        <label>2</label>
    </ligand>
</feature>
<accession>A0A841ZLQ4</accession>
<evidence type="ECO:0000313" key="15">
    <source>
        <dbReference type="EMBL" id="MBC1521196.1"/>
    </source>
</evidence>
<evidence type="ECO:0000256" key="5">
    <source>
        <dbReference type="ARBA" id="ARBA00022759"/>
    </source>
</evidence>
<comment type="function">
    <text evidence="13">CRISPR (clustered regularly interspaced short palindromic repeat) is an adaptive immune system that provides protection against mobile genetic elements (viruses, transposable elements and conjugative plasmids). CRISPR clusters contain spacers, sequences complementary to antecedent mobile elements, and target invading nucleic acids. CRISPR clusters are transcribed and processed into CRISPR RNA (crRNA). In type II CRISPR systems correct processing of pre-crRNA requires a trans-encoded small RNA (tracrRNA), endogenous ribonuclease 3 (rnc) and this protein. The tracrRNA serves as a guide for ribonuclease 3-aided processing of pre-crRNA. Subsequently Cas9/crRNA/tracrRNA endonucleolytically cleaves linear or circular dsDNA target complementary to the spacer; Cas9 is inactive in the absence of the 2 guide RNAs (gRNA). Cas9 recognizes the protospacer adjacent motif (PAM) in the CRISPR repeat sequences to help distinguish self versus nonself, as targets within the bacterial CRISPR locus do not have PAMs. PAM recognition is also required for catalytic activity.</text>
</comment>
<dbReference type="Pfam" id="PF16593">
    <property type="entry name" value="Cas9-BH"/>
    <property type="match status" value="1"/>
</dbReference>
<dbReference type="GO" id="GO:0016787">
    <property type="term" value="F:hydrolase activity"/>
    <property type="evidence" value="ECO:0007669"/>
    <property type="project" value="UniProtKB-KW"/>
</dbReference>
<dbReference type="HAMAP" id="MF_01480">
    <property type="entry name" value="Cas9"/>
    <property type="match status" value="1"/>
</dbReference>
<dbReference type="Pfam" id="PF16595">
    <property type="entry name" value="Cas9_PI"/>
    <property type="match status" value="1"/>
</dbReference>
<evidence type="ECO:0000256" key="8">
    <source>
        <dbReference type="ARBA" id="ARBA00022884"/>
    </source>
</evidence>
<evidence type="ECO:0000259" key="14">
    <source>
        <dbReference type="PROSITE" id="PS51749"/>
    </source>
</evidence>
<dbReference type="GO" id="GO:0046872">
    <property type="term" value="F:metal ion binding"/>
    <property type="evidence" value="ECO:0007669"/>
    <property type="project" value="UniProtKB-UniRule"/>
</dbReference>
<comment type="cofactor">
    <cofactor evidence="1 13">
        <name>Mg(2+)</name>
        <dbReference type="ChEBI" id="CHEBI:18420"/>
    </cofactor>
</comment>
<evidence type="ECO:0000256" key="9">
    <source>
        <dbReference type="ARBA" id="ARBA00023118"/>
    </source>
</evidence>
<keyword evidence="6 13" id="KW-0378">Hydrolase</keyword>
<evidence type="ECO:0000256" key="3">
    <source>
        <dbReference type="ARBA" id="ARBA00022722"/>
    </source>
</evidence>
<evidence type="ECO:0000256" key="7">
    <source>
        <dbReference type="ARBA" id="ARBA00022842"/>
    </source>
</evidence>
<comment type="similarity">
    <text evidence="13">Belongs to the CRISPR-associated Cas9 family.</text>
</comment>
<keyword evidence="4 13" id="KW-0479">Metal-binding</keyword>
<feature type="domain" description="HNH Cas9-type" evidence="14">
    <location>
        <begin position="770"/>
        <end position="921"/>
    </location>
</feature>
<comment type="similarity">
    <text evidence="2">Belongs to the CRISPR-associated protein Cas9 family. Subtype II-A subfamily.</text>
</comment>
<dbReference type="GO" id="GO:0003677">
    <property type="term" value="F:DNA binding"/>
    <property type="evidence" value="ECO:0007669"/>
    <property type="project" value="UniProtKB-UniRule"/>
</dbReference>
<evidence type="ECO:0000256" key="10">
    <source>
        <dbReference type="ARBA" id="ARBA00023125"/>
    </source>
</evidence>
<keyword evidence="5 13" id="KW-0255">Endonuclease</keyword>
<dbReference type="PROSITE" id="PS51749">
    <property type="entry name" value="HNH_CAS9"/>
    <property type="match status" value="1"/>
</dbReference>
<gene>
    <name evidence="13 15" type="primary">cas9</name>
    <name evidence="15" type="ORF">HB912_06020</name>
</gene>
<evidence type="ECO:0000256" key="12">
    <source>
        <dbReference type="ARBA" id="ARBA00046380"/>
    </source>
</evidence>
<comment type="caution">
    <text evidence="15">The sequence shown here is derived from an EMBL/GenBank/DDBJ whole genome shotgun (WGS) entry which is preliminary data.</text>
</comment>
<dbReference type="Pfam" id="PF22702">
    <property type="entry name" value="Cas9_RuvC"/>
    <property type="match status" value="1"/>
</dbReference>
<dbReference type="InterPro" id="IPR028629">
    <property type="entry name" value="Cas9"/>
</dbReference>
<evidence type="ECO:0000313" key="16">
    <source>
        <dbReference type="Proteomes" id="UP000559885"/>
    </source>
</evidence>